<evidence type="ECO:0000313" key="1">
    <source>
        <dbReference type="EMBL" id="KAJ3557551.1"/>
    </source>
</evidence>
<accession>A0ACC1TBK0</accession>
<protein>
    <submittedName>
        <fullName evidence="1">Uncharacterized protein</fullName>
    </submittedName>
</protein>
<dbReference type="EMBL" id="JANHOG010000149">
    <property type="protein sequence ID" value="KAJ3557551.1"/>
    <property type="molecule type" value="Genomic_DNA"/>
</dbReference>
<sequence>MSSTTTSASPSSTSASPTDPANSPILSSQAALYLYTFLVTLILLLTVSAAIVLRTYFLRRRHRRLVEEAIRNGTYVPPIRTPRTLGARPRLHDAVLNFYDDDDETEEDSGKSHTTRWTDITPLAVWLSGGEGKPKPSQTPHPSPPSPSMSTERRLRWVHRRLRRALLLEDTSGVNVAQPIAPVSPSPSASDLPHTPQSISLATNLHVAVLISMPSPPEYKQKILQHQRQSVASASLPSAVVDLPAIEFGIATAPYTPHAPLENEIKDSQLVLTSSHSIS</sequence>
<gene>
    <name evidence="1" type="ORF">NM688_g1414</name>
</gene>
<proteinExistence type="predicted"/>
<reference evidence="1" key="1">
    <citation type="submission" date="2022-07" db="EMBL/GenBank/DDBJ databases">
        <title>Genome Sequence of Phlebia brevispora.</title>
        <authorList>
            <person name="Buettner E."/>
        </authorList>
    </citation>
    <scope>NUCLEOTIDE SEQUENCE</scope>
    <source>
        <strain evidence="1">MPL23</strain>
    </source>
</reference>
<keyword evidence="2" id="KW-1185">Reference proteome</keyword>
<evidence type="ECO:0000313" key="2">
    <source>
        <dbReference type="Proteomes" id="UP001148662"/>
    </source>
</evidence>
<name>A0ACC1TBK0_9APHY</name>
<organism evidence="1 2">
    <name type="scientific">Phlebia brevispora</name>
    <dbReference type="NCBI Taxonomy" id="194682"/>
    <lineage>
        <taxon>Eukaryota</taxon>
        <taxon>Fungi</taxon>
        <taxon>Dikarya</taxon>
        <taxon>Basidiomycota</taxon>
        <taxon>Agaricomycotina</taxon>
        <taxon>Agaricomycetes</taxon>
        <taxon>Polyporales</taxon>
        <taxon>Meruliaceae</taxon>
        <taxon>Phlebia</taxon>
    </lineage>
</organism>
<dbReference type="Proteomes" id="UP001148662">
    <property type="component" value="Unassembled WGS sequence"/>
</dbReference>
<comment type="caution">
    <text evidence="1">The sequence shown here is derived from an EMBL/GenBank/DDBJ whole genome shotgun (WGS) entry which is preliminary data.</text>
</comment>